<dbReference type="EMBL" id="MU167326">
    <property type="protein sequence ID" value="KAG0143191.1"/>
    <property type="molecule type" value="Genomic_DNA"/>
</dbReference>
<evidence type="ECO:0000313" key="3">
    <source>
        <dbReference type="Proteomes" id="UP000886653"/>
    </source>
</evidence>
<name>A0A9P6NGJ4_9BASI</name>
<proteinExistence type="predicted"/>
<keyword evidence="3" id="KW-1185">Reference proteome</keyword>
<sequence length="240" mass="26824">MSIIWTPPPNNSAGPVNSKGSSELRSLPSSPGLLALLTLTVGSHELLISRAHQAEDLLHWALYGQYLIPTSMHDRAIHVPTWDPPSCRLVTRFYPHELVELHSHLEWASSETTQYRLGVHKEKQEKTSQAQPGGHVTKLRSHGTLISQLLPGHAEPVKACILLGNDLLSSRSGQEREDTILLVSFLNNHTSSVVLMSSNWRETFLHKREILMCMCLKPGLMQVFDTFRRLKPDFGSGLEA</sequence>
<evidence type="ECO:0000256" key="1">
    <source>
        <dbReference type="SAM" id="MobiDB-lite"/>
    </source>
</evidence>
<protein>
    <submittedName>
        <fullName evidence="2">Uncharacterized protein</fullName>
    </submittedName>
</protein>
<feature type="region of interest" description="Disordered" evidence="1">
    <location>
        <begin position="1"/>
        <end position="24"/>
    </location>
</feature>
<reference evidence="2" key="1">
    <citation type="submission" date="2013-11" db="EMBL/GenBank/DDBJ databases">
        <title>Genome sequence of the fusiform rust pathogen reveals effectors for host alternation and coevolution with pine.</title>
        <authorList>
            <consortium name="DOE Joint Genome Institute"/>
            <person name="Smith K."/>
            <person name="Pendleton A."/>
            <person name="Kubisiak T."/>
            <person name="Anderson C."/>
            <person name="Salamov A."/>
            <person name="Aerts A."/>
            <person name="Riley R."/>
            <person name="Clum A."/>
            <person name="Lindquist E."/>
            <person name="Ence D."/>
            <person name="Campbell M."/>
            <person name="Kronenberg Z."/>
            <person name="Feau N."/>
            <person name="Dhillon B."/>
            <person name="Hamelin R."/>
            <person name="Burleigh J."/>
            <person name="Smith J."/>
            <person name="Yandell M."/>
            <person name="Nelson C."/>
            <person name="Grigoriev I."/>
            <person name="Davis J."/>
        </authorList>
    </citation>
    <scope>NUCLEOTIDE SEQUENCE</scope>
    <source>
        <strain evidence="2">G11</strain>
    </source>
</reference>
<feature type="compositionally biased region" description="Pro residues" evidence="1">
    <location>
        <begin position="1"/>
        <end position="10"/>
    </location>
</feature>
<dbReference type="AlphaFoldDB" id="A0A9P6NGJ4"/>
<dbReference type="Proteomes" id="UP000886653">
    <property type="component" value="Unassembled WGS sequence"/>
</dbReference>
<comment type="caution">
    <text evidence="2">The sequence shown here is derived from an EMBL/GenBank/DDBJ whole genome shotgun (WGS) entry which is preliminary data.</text>
</comment>
<evidence type="ECO:0000313" key="2">
    <source>
        <dbReference type="EMBL" id="KAG0143191.1"/>
    </source>
</evidence>
<gene>
    <name evidence="2" type="ORF">CROQUDRAFT_96624</name>
</gene>
<accession>A0A9P6NGJ4</accession>
<organism evidence="2 3">
    <name type="scientific">Cronartium quercuum f. sp. fusiforme G11</name>
    <dbReference type="NCBI Taxonomy" id="708437"/>
    <lineage>
        <taxon>Eukaryota</taxon>
        <taxon>Fungi</taxon>
        <taxon>Dikarya</taxon>
        <taxon>Basidiomycota</taxon>
        <taxon>Pucciniomycotina</taxon>
        <taxon>Pucciniomycetes</taxon>
        <taxon>Pucciniales</taxon>
        <taxon>Coleosporiaceae</taxon>
        <taxon>Cronartium</taxon>
    </lineage>
</organism>